<reference evidence="1" key="1">
    <citation type="journal article" date="2018" name="Genome Biol.">
        <title>SKESA: strategic k-mer extension for scrupulous assemblies.</title>
        <authorList>
            <person name="Souvorov A."/>
            <person name="Agarwala R."/>
            <person name="Lipman D.J."/>
        </authorList>
    </citation>
    <scope>NUCLEOTIDE SEQUENCE</scope>
    <source>
        <strain evidence="1">BCW_3452</strain>
    </source>
</reference>
<dbReference type="Proteomes" id="UP000863257">
    <property type="component" value="Unassembled WGS sequence"/>
</dbReference>
<protein>
    <submittedName>
        <fullName evidence="1">Uncharacterized protein</fullName>
    </submittedName>
</protein>
<dbReference type="EMBL" id="DACRBY010000017">
    <property type="protein sequence ID" value="HAS8540900.1"/>
    <property type="molecule type" value="Genomic_DNA"/>
</dbReference>
<sequence length="379" mass="42783">MILPLTYEGFSQLNEQLRRSKITKGYELKPILKEPMLKKTGKSEVLLRFYEFNMPNLDGLEGLQIRMGSGVLDADSGMILENHETRFLFSKFDTSGGVPKISNFDLSGCLDKDVCYALSKVQSAIEMPFKDGFMQEHFAVDSKKFIINQYVLLNRFSFHPEADIQNSSTKATFYSMLGKSVRSIKGKYWTEYLAMVDNAPSLEDIREHVIGNEYLPSKYKSDFDAFIARGYVTLNEAETLSDIIESTLTSSGLSLMADGFMHDVLGKKSDTVSFRGKYLGYGYNKLTNNKNVFELTLVTPEGHKVIVQSGSDFHFSKPDIINACRNRQEIEITGEIIDTQAHFQIGARVRPAATVVKPKTVEFYEQVSPALTKQVRLRA</sequence>
<name>A0A8H9N168_VIBVL</name>
<reference evidence="1" key="2">
    <citation type="submission" date="2019-01" db="EMBL/GenBank/DDBJ databases">
        <authorList>
            <consortium name="NCBI Pathogen Detection Project"/>
        </authorList>
    </citation>
    <scope>NUCLEOTIDE SEQUENCE</scope>
    <source>
        <strain evidence="1">BCW_3452</strain>
    </source>
</reference>
<dbReference type="AlphaFoldDB" id="A0A8H9N168"/>
<organism evidence="1">
    <name type="scientific">Vibrio vulnificus</name>
    <dbReference type="NCBI Taxonomy" id="672"/>
    <lineage>
        <taxon>Bacteria</taxon>
        <taxon>Pseudomonadati</taxon>
        <taxon>Pseudomonadota</taxon>
        <taxon>Gammaproteobacteria</taxon>
        <taxon>Vibrionales</taxon>
        <taxon>Vibrionaceae</taxon>
        <taxon>Vibrio</taxon>
    </lineage>
</organism>
<comment type="caution">
    <text evidence="1">The sequence shown here is derived from an EMBL/GenBank/DDBJ whole genome shotgun (WGS) entry which is preliminary data.</text>
</comment>
<proteinExistence type="predicted"/>
<evidence type="ECO:0000313" key="1">
    <source>
        <dbReference type="EMBL" id="HAS8540900.1"/>
    </source>
</evidence>
<accession>A0A8H9N168</accession>
<gene>
    <name evidence="1" type="ORF">I7730_14010</name>
</gene>